<dbReference type="GO" id="GO:0005524">
    <property type="term" value="F:ATP binding"/>
    <property type="evidence" value="ECO:0007669"/>
    <property type="project" value="UniProtKB-UniRule"/>
</dbReference>
<evidence type="ECO:0000256" key="8">
    <source>
        <dbReference type="ARBA" id="ARBA00022741"/>
    </source>
</evidence>
<gene>
    <name evidence="13" type="primary">lpxK</name>
    <name evidence="14" type="ORF">SAMN06297358_2490</name>
</gene>
<evidence type="ECO:0000256" key="3">
    <source>
        <dbReference type="ARBA" id="ARBA00012071"/>
    </source>
</evidence>
<dbReference type="AlphaFoldDB" id="A0A286A0R4"/>
<dbReference type="UniPathway" id="UPA00359">
    <property type="reaction ID" value="UER00482"/>
</dbReference>
<name>A0A286A0R4_9SPHI</name>
<dbReference type="SUPFAM" id="SSF52540">
    <property type="entry name" value="P-loop containing nucleoside triphosphate hydrolases"/>
    <property type="match status" value="1"/>
</dbReference>
<dbReference type="GO" id="GO:0009244">
    <property type="term" value="P:lipopolysaccharide core region biosynthetic process"/>
    <property type="evidence" value="ECO:0007669"/>
    <property type="project" value="TreeGrafter"/>
</dbReference>
<dbReference type="NCBIfam" id="TIGR00682">
    <property type="entry name" value="lpxK"/>
    <property type="match status" value="1"/>
</dbReference>
<accession>A0A286A0R4</accession>
<dbReference type="PANTHER" id="PTHR42724:SF1">
    <property type="entry name" value="TETRAACYLDISACCHARIDE 4'-KINASE, MITOCHONDRIAL-RELATED"/>
    <property type="match status" value="1"/>
</dbReference>
<comment type="catalytic activity">
    <reaction evidence="13">
        <text>a lipid A disaccharide + ATP = a lipid IVA + ADP + H(+)</text>
        <dbReference type="Rhea" id="RHEA:67840"/>
        <dbReference type="ChEBI" id="CHEBI:15378"/>
        <dbReference type="ChEBI" id="CHEBI:30616"/>
        <dbReference type="ChEBI" id="CHEBI:176343"/>
        <dbReference type="ChEBI" id="CHEBI:176425"/>
        <dbReference type="ChEBI" id="CHEBI:456216"/>
        <dbReference type="EC" id="2.7.1.130"/>
    </reaction>
</comment>
<comment type="similarity">
    <text evidence="13">Belongs to the LpxK family.</text>
</comment>
<dbReference type="Proteomes" id="UP000219281">
    <property type="component" value="Unassembled WGS sequence"/>
</dbReference>
<keyword evidence="5 13" id="KW-0444">Lipid biosynthesis</keyword>
<keyword evidence="9 13" id="KW-0418">Kinase</keyword>
<comment type="function">
    <text evidence="1 13">Transfers the gamma-phosphate of ATP to the 4'-position of a tetraacyldisaccharide 1-phosphate intermediate (termed DS-1-P) to form tetraacyldisaccharide 1,4'-bis-phosphate (lipid IVA).</text>
</comment>
<dbReference type="InterPro" id="IPR003758">
    <property type="entry name" value="LpxK"/>
</dbReference>
<dbReference type="EMBL" id="OCMT01000002">
    <property type="protein sequence ID" value="SOD15496.1"/>
    <property type="molecule type" value="Genomic_DNA"/>
</dbReference>
<evidence type="ECO:0000256" key="6">
    <source>
        <dbReference type="ARBA" id="ARBA00022556"/>
    </source>
</evidence>
<protein>
    <recommendedName>
        <fullName evidence="4 13">Tetraacyldisaccharide 4'-kinase</fullName>
        <ecNumber evidence="3 13">2.7.1.130</ecNumber>
    </recommendedName>
    <alternativeName>
        <fullName evidence="12 13">Lipid A 4'-kinase</fullName>
    </alternativeName>
</protein>
<dbReference type="Pfam" id="PF02606">
    <property type="entry name" value="LpxK"/>
    <property type="match status" value="1"/>
</dbReference>
<keyword evidence="10 13" id="KW-0067">ATP-binding</keyword>
<evidence type="ECO:0000256" key="9">
    <source>
        <dbReference type="ARBA" id="ARBA00022777"/>
    </source>
</evidence>
<sequence>MLKYLRLLLLPFNVIYALVVFIRNKFYDWGIFQSTSFDMPVICVGNLAVGGSGKTPTTEYLVRLLGEYKVAILSRGYGRKTRGFILANETATAETIGDEPLQYYRKFKNVTVAVCEDRVKGIRELKDGHDVILLDDAYQHRKVKAGFNVLLFEFAKIRKFQMLMPAGNLREPFSVVKRAQAVLITKSPAEINEGVRTEIANKLQLEPQQDLTFSSIGYQQLKHIYTGEEVVFKAEQEVFLLTGIANPEPLRQYLESMPVNIHAFEYPDHHRFTEKEIEALAKAFQKHPAKEKIIVTTEKDGQRLLDDKLRDLLLNLPVYYLPIANEINAADKCRFDQKILDYVASAKRFDKIH</sequence>
<feature type="binding site" evidence="13">
    <location>
        <begin position="48"/>
        <end position="55"/>
    </location>
    <ligand>
        <name>ATP</name>
        <dbReference type="ChEBI" id="CHEBI:30616"/>
    </ligand>
</feature>
<evidence type="ECO:0000256" key="1">
    <source>
        <dbReference type="ARBA" id="ARBA00002274"/>
    </source>
</evidence>
<comment type="pathway">
    <text evidence="2 13">Glycolipid biosynthesis; lipid IV(A) biosynthesis; lipid IV(A) from (3R)-3-hydroxytetradecanoyl-[acyl-carrier-protein] and UDP-N-acetyl-alpha-D-glucosamine: step 6/6.</text>
</comment>
<evidence type="ECO:0000313" key="14">
    <source>
        <dbReference type="EMBL" id="SOD15496.1"/>
    </source>
</evidence>
<dbReference type="RefSeq" id="WP_097132264.1">
    <property type="nucleotide sequence ID" value="NZ_OCMT01000002.1"/>
</dbReference>
<dbReference type="HAMAP" id="MF_00409">
    <property type="entry name" value="LpxK"/>
    <property type="match status" value="1"/>
</dbReference>
<reference evidence="15" key="1">
    <citation type="submission" date="2017-09" db="EMBL/GenBank/DDBJ databases">
        <authorList>
            <person name="Varghese N."/>
            <person name="Submissions S."/>
        </authorList>
    </citation>
    <scope>NUCLEOTIDE SEQUENCE [LARGE SCALE GENOMIC DNA]</scope>
    <source>
        <strain evidence="15">CGMCC 1.12803</strain>
    </source>
</reference>
<keyword evidence="15" id="KW-1185">Reference proteome</keyword>
<dbReference type="OrthoDB" id="9766423at2"/>
<evidence type="ECO:0000256" key="13">
    <source>
        <dbReference type="HAMAP-Rule" id="MF_00409"/>
    </source>
</evidence>
<evidence type="ECO:0000256" key="5">
    <source>
        <dbReference type="ARBA" id="ARBA00022516"/>
    </source>
</evidence>
<evidence type="ECO:0000256" key="4">
    <source>
        <dbReference type="ARBA" id="ARBA00016436"/>
    </source>
</evidence>
<organism evidence="14 15">
    <name type="scientific">Pedobacter xixiisoli</name>
    <dbReference type="NCBI Taxonomy" id="1476464"/>
    <lineage>
        <taxon>Bacteria</taxon>
        <taxon>Pseudomonadati</taxon>
        <taxon>Bacteroidota</taxon>
        <taxon>Sphingobacteriia</taxon>
        <taxon>Sphingobacteriales</taxon>
        <taxon>Sphingobacteriaceae</taxon>
        <taxon>Pedobacter</taxon>
    </lineage>
</organism>
<evidence type="ECO:0000256" key="10">
    <source>
        <dbReference type="ARBA" id="ARBA00022840"/>
    </source>
</evidence>
<evidence type="ECO:0000313" key="15">
    <source>
        <dbReference type="Proteomes" id="UP000219281"/>
    </source>
</evidence>
<evidence type="ECO:0000256" key="12">
    <source>
        <dbReference type="ARBA" id="ARBA00029757"/>
    </source>
</evidence>
<evidence type="ECO:0000256" key="2">
    <source>
        <dbReference type="ARBA" id="ARBA00004870"/>
    </source>
</evidence>
<keyword evidence="11 13" id="KW-0443">Lipid metabolism</keyword>
<dbReference type="PANTHER" id="PTHR42724">
    <property type="entry name" value="TETRAACYLDISACCHARIDE 4'-KINASE"/>
    <property type="match status" value="1"/>
</dbReference>
<proteinExistence type="inferred from homology"/>
<evidence type="ECO:0000256" key="11">
    <source>
        <dbReference type="ARBA" id="ARBA00023098"/>
    </source>
</evidence>
<dbReference type="EC" id="2.7.1.130" evidence="3 13"/>
<evidence type="ECO:0000256" key="7">
    <source>
        <dbReference type="ARBA" id="ARBA00022679"/>
    </source>
</evidence>
<dbReference type="GO" id="GO:0005886">
    <property type="term" value="C:plasma membrane"/>
    <property type="evidence" value="ECO:0007669"/>
    <property type="project" value="TreeGrafter"/>
</dbReference>
<keyword evidence="8 13" id="KW-0547">Nucleotide-binding</keyword>
<dbReference type="GO" id="GO:0009245">
    <property type="term" value="P:lipid A biosynthetic process"/>
    <property type="evidence" value="ECO:0007669"/>
    <property type="project" value="UniProtKB-UniRule"/>
</dbReference>
<keyword evidence="7 13" id="KW-0808">Transferase</keyword>
<keyword evidence="6 13" id="KW-0441">Lipid A biosynthesis</keyword>
<dbReference type="InterPro" id="IPR027417">
    <property type="entry name" value="P-loop_NTPase"/>
</dbReference>
<dbReference type="GO" id="GO:0009029">
    <property type="term" value="F:lipid-A 4'-kinase activity"/>
    <property type="evidence" value="ECO:0007669"/>
    <property type="project" value="UniProtKB-UniRule"/>
</dbReference>